<keyword evidence="3" id="KW-1185">Reference proteome</keyword>
<evidence type="ECO:0000313" key="2">
    <source>
        <dbReference type="EMBL" id="MBD7988251.1"/>
    </source>
</evidence>
<proteinExistence type="predicted"/>
<sequence length="82" mass="8958">MAAKPEPRGIPGQAPHPARDPIPDRPIDPVPDQPIDPVPDQPKDPVPDRPVDPDPERPSEPVLPPRDRGMPVQEPPQDAQKP</sequence>
<name>A0ABR8UJR6_9GAMM</name>
<feature type="compositionally biased region" description="Basic and acidic residues" evidence="1">
    <location>
        <begin position="41"/>
        <end position="69"/>
    </location>
</feature>
<accession>A0ABR8UJR6</accession>
<feature type="compositionally biased region" description="Basic and acidic residues" evidence="1">
    <location>
        <begin position="17"/>
        <end position="27"/>
    </location>
</feature>
<protein>
    <submittedName>
        <fullName evidence="2">Uncharacterized protein</fullName>
    </submittedName>
</protein>
<dbReference type="RefSeq" id="WP_191729474.1">
    <property type="nucleotide sequence ID" value="NZ_JACSQJ010000004.1"/>
</dbReference>
<evidence type="ECO:0000313" key="3">
    <source>
        <dbReference type="Proteomes" id="UP000647183"/>
    </source>
</evidence>
<organism evidence="2 3">
    <name type="scientific">Luteimonas colneyensis</name>
    <dbReference type="NCBI Taxonomy" id="2762230"/>
    <lineage>
        <taxon>Bacteria</taxon>
        <taxon>Pseudomonadati</taxon>
        <taxon>Pseudomonadota</taxon>
        <taxon>Gammaproteobacteria</taxon>
        <taxon>Lysobacterales</taxon>
        <taxon>Lysobacteraceae</taxon>
        <taxon>Luteimonas</taxon>
    </lineage>
</organism>
<dbReference type="EMBL" id="JACSQJ010000004">
    <property type="protein sequence ID" value="MBD7988251.1"/>
    <property type="molecule type" value="Genomic_DNA"/>
</dbReference>
<feature type="compositionally biased region" description="Pro residues" evidence="1">
    <location>
        <begin position="28"/>
        <end position="40"/>
    </location>
</feature>
<evidence type="ECO:0000256" key="1">
    <source>
        <dbReference type="SAM" id="MobiDB-lite"/>
    </source>
</evidence>
<dbReference type="Proteomes" id="UP000647183">
    <property type="component" value="Unassembled WGS sequence"/>
</dbReference>
<comment type="caution">
    <text evidence="2">The sequence shown here is derived from an EMBL/GenBank/DDBJ whole genome shotgun (WGS) entry which is preliminary data.</text>
</comment>
<feature type="region of interest" description="Disordered" evidence="1">
    <location>
        <begin position="1"/>
        <end position="82"/>
    </location>
</feature>
<gene>
    <name evidence="2" type="ORF">H9645_09435</name>
</gene>
<reference evidence="2 3" key="1">
    <citation type="submission" date="2020-08" db="EMBL/GenBank/DDBJ databases">
        <title>A Genomic Blueprint of the Chicken Gut Microbiome.</title>
        <authorList>
            <person name="Gilroy R."/>
            <person name="Ravi A."/>
            <person name="Getino M."/>
            <person name="Pursley I."/>
            <person name="Horton D.L."/>
            <person name="Alikhan N.-F."/>
            <person name="Baker D."/>
            <person name="Gharbi K."/>
            <person name="Hall N."/>
            <person name="Watson M."/>
            <person name="Adriaenssens E.M."/>
            <person name="Foster-Nyarko E."/>
            <person name="Jarju S."/>
            <person name="Secka A."/>
            <person name="Antonio M."/>
            <person name="Oren A."/>
            <person name="Chaudhuri R."/>
            <person name="La Ragione R.M."/>
            <person name="Hildebrand F."/>
            <person name="Pallen M.J."/>
        </authorList>
    </citation>
    <scope>NUCLEOTIDE SEQUENCE [LARGE SCALE GENOMIC DNA]</scope>
    <source>
        <strain evidence="2 3">Sa2BVA3</strain>
    </source>
</reference>